<sequence>MAKEIAERMGIKTAERNPQRTDGLSMDIERSIYLLKKNGNESTLLWRVEDLPTCQRGVSAFQLIIWKRGLSLQSFTNPMDCLLSILLNVSLGYGSDIAPIVLFAINNVASHRNHSRRPSSTSATNLNEPLNEYVTNLYSTIIAIRCAETQVTNLPMESFHLTFREYTSKRIEQRKLRLMIWISGGLRNDSSQHIRGQNLLLLHTLHNQDTRPKSSLVFHLPNLRVLINPSSIAIHNVETATPSIGAACMPLSIRYTQGQNASQTSKTLSIYLSRGLRLSTLQFWYAYWEWLSEVTSPYTKCLEERRILADRPDIAAAVAQHERDHPPPSVDTLAFRKRDGKHLTNVSDDYITFVKTLDSLDKTVASIFRTGTYASRTGNFEARKFFGLKPAAYKLLLLKLNMPLYTAGVFYAEDTSRNGRHREMLDKCLRNTGNGRLVYASVQDIKGKWMLDNGAAPSFPRASFRYRLLTTGSEKKTTALQSTETCTIPSKWYQFHKRKHIYDVNSHRRGVYSVSFCTLHQDTVTKHDTDDIVLSARTDNVLEKPGALGVWIYHKGEYYTILSLLPFLPMASRRKWKPWSSAKLGLVVHALAYMTLNRYYFRAQSDEKFEYAKNSTTKPAQHANLSARQSIFAKPCIFFLEYLFDFGCLHAAGPPVLWYRKKDRVSGDDYWVLPLSPCQLTSLTSGSCGAPSHGRAGFYGGGDVIFFSRGKGFSTIAVLVASFFSKLKEIGGSCHHLFDFDFGHPGACIRTYAIVIFARCMLENNLGGITFGGRHVSMVIGLYFSQEKSDTDLGLRERGMAKEGRLNRSPREERKQSTRTRDENNASVELRICFPHPFAETLFSTSTLLLSSR</sequence>
<dbReference type="Proteomes" id="UP000799755">
    <property type="component" value="Unassembled WGS sequence"/>
</dbReference>
<dbReference type="EMBL" id="MU003533">
    <property type="protein sequence ID" value="KAF2464859.1"/>
    <property type="molecule type" value="Genomic_DNA"/>
</dbReference>
<name>A0ACB6QD64_9PLEO</name>
<organism evidence="1 2">
    <name type="scientific">Lindgomyces ingoldianus</name>
    <dbReference type="NCBI Taxonomy" id="673940"/>
    <lineage>
        <taxon>Eukaryota</taxon>
        <taxon>Fungi</taxon>
        <taxon>Dikarya</taxon>
        <taxon>Ascomycota</taxon>
        <taxon>Pezizomycotina</taxon>
        <taxon>Dothideomycetes</taxon>
        <taxon>Pleosporomycetidae</taxon>
        <taxon>Pleosporales</taxon>
        <taxon>Lindgomycetaceae</taxon>
        <taxon>Lindgomyces</taxon>
    </lineage>
</organism>
<reference evidence="1" key="1">
    <citation type="journal article" date="2020" name="Stud. Mycol.">
        <title>101 Dothideomycetes genomes: a test case for predicting lifestyles and emergence of pathogens.</title>
        <authorList>
            <person name="Haridas S."/>
            <person name="Albert R."/>
            <person name="Binder M."/>
            <person name="Bloem J."/>
            <person name="Labutti K."/>
            <person name="Salamov A."/>
            <person name="Andreopoulos B."/>
            <person name="Baker S."/>
            <person name="Barry K."/>
            <person name="Bills G."/>
            <person name="Bluhm B."/>
            <person name="Cannon C."/>
            <person name="Castanera R."/>
            <person name="Culley D."/>
            <person name="Daum C."/>
            <person name="Ezra D."/>
            <person name="Gonzalez J."/>
            <person name="Henrissat B."/>
            <person name="Kuo A."/>
            <person name="Liang C."/>
            <person name="Lipzen A."/>
            <person name="Lutzoni F."/>
            <person name="Magnuson J."/>
            <person name="Mondo S."/>
            <person name="Nolan M."/>
            <person name="Ohm R."/>
            <person name="Pangilinan J."/>
            <person name="Park H.-J."/>
            <person name="Ramirez L."/>
            <person name="Alfaro M."/>
            <person name="Sun H."/>
            <person name="Tritt A."/>
            <person name="Yoshinaga Y."/>
            <person name="Zwiers L.-H."/>
            <person name="Turgeon B."/>
            <person name="Goodwin S."/>
            <person name="Spatafora J."/>
            <person name="Crous P."/>
            <person name="Grigoriev I."/>
        </authorList>
    </citation>
    <scope>NUCLEOTIDE SEQUENCE</scope>
    <source>
        <strain evidence="1">ATCC 200398</strain>
    </source>
</reference>
<protein>
    <submittedName>
        <fullName evidence="1">Uncharacterized protein</fullName>
    </submittedName>
</protein>
<gene>
    <name evidence="1" type="ORF">BDR25DRAFT_361088</name>
</gene>
<comment type="caution">
    <text evidence="1">The sequence shown here is derived from an EMBL/GenBank/DDBJ whole genome shotgun (WGS) entry which is preliminary data.</text>
</comment>
<evidence type="ECO:0000313" key="1">
    <source>
        <dbReference type="EMBL" id="KAF2464859.1"/>
    </source>
</evidence>
<keyword evidence="2" id="KW-1185">Reference proteome</keyword>
<evidence type="ECO:0000313" key="2">
    <source>
        <dbReference type="Proteomes" id="UP000799755"/>
    </source>
</evidence>
<proteinExistence type="predicted"/>
<accession>A0ACB6QD64</accession>